<dbReference type="Proteomes" id="UP000245999">
    <property type="component" value="Chromosome"/>
</dbReference>
<reference evidence="2" key="1">
    <citation type="submission" date="2018-04" db="EMBL/GenBank/DDBJ databases">
        <title>Complete genome of Antarctic heterotrophic bacterium Hymenobacter nivis.</title>
        <authorList>
            <person name="Terashima M."/>
        </authorList>
    </citation>
    <scope>NUCLEOTIDE SEQUENCE [LARGE SCALE GENOMIC DNA]</scope>
    <source>
        <strain evidence="2">NBRC 111535</strain>
    </source>
</reference>
<gene>
    <name evidence="1" type="ORF">DDQ68_10975</name>
</gene>
<keyword evidence="2" id="KW-1185">Reference proteome</keyword>
<dbReference type="KEGG" id="hnv:DDQ68_10975"/>
<accession>A0A2Z3GQG3</accession>
<dbReference type="AlphaFoldDB" id="A0A2Z3GQG3"/>
<dbReference type="RefSeq" id="WP_109656337.1">
    <property type="nucleotide sequence ID" value="NZ_CP029145.1"/>
</dbReference>
<name>A0A2Z3GQG3_9BACT</name>
<sequence length="226" mass="24793">MPSNPDLLTPQQFEQYAAEWQKIASGAGGPALERCFAAPGHGRRTYASLPVQHLVWLVSTVGIVYVRTRFLAIAHDDRPTRFALALFATDAEGKRLSAYYLADAEDEGSALHQLPATQVPHSLVKTWLHNWTAAPAITPALFATGYGPLRGYTFELGDFLEPLFAAQPFGDQTLRVSFGLHEYYPTEGPLTQTFGLVLRIHDPKKLDGSGSSDPFFDMSSPCPPKC</sequence>
<dbReference type="EMBL" id="CP029145">
    <property type="protein sequence ID" value="AWM33255.1"/>
    <property type="molecule type" value="Genomic_DNA"/>
</dbReference>
<evidence type="ECO:0000313" key="1">
    <source>
        <dbReference type="EMBL" id="AWM33255.1"/>
    </source>
</evidence>
<dbReference type="OrthoDB" id="647860at2"/>
<organism evidence="1 2">
    <name type="scientific">Hymenobacter nivis</name>
    <dbReference type="NCBI Taxonomy" id="1850093"/>
    <lineage>
        <taxon>Bacteria</taxon>
        <taxon>Pseudomonadati</taxon>
        <taxon>Bacteroidota</taxon>
        <taxon>Cytophagia</taxon>
        <taxon>Cytophagales</taxon>
        <taxon>Hymenobacteraceae</taxon>
        <taxon>Hymenobacter</taxon>
    </lineage>
</organism>
<evidence type="ECO:0000313" key="2">
    <source>
        <dbReference type="Proteomes" id="UP000245999"/>
    </source>
</evidence>
<protein>
    <submittedName>
        <fullName evidence="1">Uncharacterized protein</fullName>
    </submittedName>
</protein>
<proteinExistence type="predicted"/>